<keyword evidence="2" id="KW-0808">Transferase</keyword>
<name>A0A4R6K090_9ACTN</name>
<dbReference type="RefSeq" id="WP_133876479.1">
    <property type="nucleotide sequence ID" value="NZ_BOMD01000085.1"/>
</dbReference>
<reference evidence="2 3" key="1">
    <citation type="submission" date="2019-03" db="EMBL/GenBank/DDBJ databases">
        <title>Sequencing the genomes of 1000 actinobacteria strains.</title>
        <authorList>
            <person name="Klenk H.-P."/>
        </authorList>
    </citation>
    <scope>NUCLEOTIDE SEQUENCE [LARGE SCALE GENOMIC DNA]</scope>
    <source>
        <strain evidence="2 3">DSM 43805</strain>
    </source>
</reference>
<dbReference type="EMBL" id="SNWR01000001">
    <property type="protein sequence ID" value="TDO42613.1"/>
    <property type="molecule type" value="Genomic_DNA"/>
</dbReference>
<dbReference type="CDD" id="cd00761">
    <property type="entry name" value="Glyco_tranf_GTA_type"/>
    <property type="match status" value="1"/>
</dbReference>
<dbReference type="PANTHER" id="PTHR43685:SF2">
    <property type="entry name" value="GLYCOSYLTRANSFERASE 2-LIKE DOMAIN-CONTAINING PROTEIN"/>
    <property type="match status" value="1"/>
</dbReference>
<organism evidence="2 3">
    <name type="scientific">Paractinoplanes brasiliensis</name>
    <dbReference type="NCBI Taxonomy" id="52695"/>
    <lineage>
        <taxon>Bacteria</taxon>
        <taxon>Bacillati</taxon>
        <taxon>Actinomycetota</taxon>
        <taxon>Actinomycetes</taxon>
        <taxon>Micromonosporales</taxon>
        <taxon>Micromonosporaceae</taxon>
        <taxon>Paractinoplanes</taxon>
    </lineage>
</organism>
<accession>A0A4R6K090</accession>
<dbReference type="Gene3D" id="3.90.550.10">
    <property type="entry name" value="Spore Coat Polysaccharide Biosynthesis Protein SpsA, Chain A"/>
    <property type="match status" value="1"/>
</dbReference>
<feature type="domain" description="Glycosyltransferase 2-like" evidence="1">
    <location>
        <begin position="127"/>
        <end position="298"/>
    </location>
</feature>
<dbReference type="InterPro" id="IPR050834">
    <property type="entry name" value="Glycosyltransf_2"/>
</dbReference>
<keyword evidence="3" id="KW-1185">Reference proteome</keyword>
<dbReference type="SUPFAM" id="SSF53448">
    <property type="entry name" value="Nucleotide-diphospho-sugar transferases"/>
    <property type="match status" value="1"/>
</dbReference>
<dbReference type="GO" id="GO:0016740">
    <property type="term" value="F:transferase activity"/>
    <property type="evidence" value="ECO:0007669"/>
    <property type="project" value="UniProtKB-KW"/>
</dbReference>
<dbReference type="Pfam" id="PF00535">
    <property type="entry name" value="Glycos_transf_2"/>
    <property type="match status" value="1"/>
</dbReference>
<evidence type="ECO:0000313" key="2">
    <source>
        <dbReference type="EMBL" id="TDO42613.1"/>
    </source>
</evidence>
<evidence type="ECO:0000313" key="3">
    <source>
        <dbReference type="Proteomes" id="UP000294901"/>
    </source>
</evidence>
<dbReference type="AlphaFoldDB" id="A0A4R6K090"/>
<evidence type="ECO:0000259" key="1">
    <source>
        <dbReference type="Pfam" id="PF00535"/>
    </source>
</evidence>
<sequence>MSADLGRSVIPAQRSASATELPGIVRDLELSQPLPTIPAVQPDGRRAEQAWLLVRLFSEPLGALLLDIPAAGLHPADLAQAVEAELGEAVRLRLGDGPVPLHGVNPASEPEFLAERRAVLTTAPHITVVVCTREHPVELAKCLDSLLAQEYPAFRVLVVDNAPVTDATAQVVRAAAARGRVDYMVEPKGGLSFARNAAVKAAPGEILAWLDDDEEADPHWLAEVARALHEHPEADVISGVIVPAELETKAQIWFEQFGGHSKGRGFKPDVFGPHTRHIQSPLYPLPPFGTGANMTFRPGVIERIGLFDTALGAGTPAMGSEDTLAFTQVLLTGGTIVYQPSAITRHYHRRDLEGLRKQMVGYGTGLVAAYTSLLVSRPGLIFPLMRLAPSALKDMTGKDTARTATIREDFPQELLSANRRGMLAGPRAYFTSRRAARAKERATQA</sequence>
<dbReference type="InterPro" id="IPR001173">
    <property type="entry name" value="Glyco_trans_2-like"/>
</dbReference>
<protein>
    <submittedName>
        <fullName evidence="2">GT2 family glycosyltransferase</fullName>
    </submittedName>
</protein>
<dbReference type="Proteomes" id="UP000294901">
    <property type="component" value="Unassembled WGS sequence"/>
</dbReference>
<dbReference type="InterPro" id="IPR029044">
    <property type="entry name" value="Nucleotide-diphossugar_trans"/>
</dbReference>
<comment type="caution">
    <text evidence="2">The sequence shown here is derived from an EMBL/GenBank/DDBJ whole genome shotgun (WGS) entry which is preliminary data.</text>
</comment>
<gene>
    <name evidence="2" type="ORF">C8E87_6387</name>
</gene>
<proteinExistence type="predicted"/>
<dbReference type="PANTHER" id="PTHR43685">
    <property type="entry name" value="GLYCOSYLTRANSFERASE"/>
    <property type="match status" value="1"/>
</dbReference>
<dbReference type="OrthoDB" id="3180470at2"/>